<gene>
    <name evidence="1" type="ORF">SODALDRAFT_361493</name>
</gene>
<protein>
    <submittedName>
        <fullName evidence="1">Uncharacterized protein</fullName>
    </submittedName>
</protein>
<dbReference type="Proteomes" id="UP000272025">
    <property type="component" value="Unassembled WGS sequence"/>
</dbReference>
<accession>A0A3N2PQG5</accession>
<sequence>MDQASNPFRVEQQSAGIKWLPMSPLPSRRVCRYPNLTTPRLGLIPTIAMPNIRCTASAKHSCTL</sequence>
<dbReference type="GeneID" id="39582853"/>
<dbReference type="EMBL" id="ML119058">
    <property type="protein sequence ID" value="ROT36680.1"/>
    <property type="molecule type" value="Genomic_DNA"/>
</dbReference>
<dbReference type="RefSeq" id="XP_028464486.1">
    <property type="nucleotide sequence ID" value="XM_028614375.1"/>
</dbReference>
<reference evidence="1 2" key="1">
    <citation type="journal article" date="2018" name="Mol. Ecol.">
        <title>The obligate alkalophilic soda-lake fungus Sodiomyces alkalinus has shifted to a protein diet.</title>
        <authorList>
            <person name="Grum-Grzhimaylo A.A."/>
            <person name="Falkoski D.L."/>
            <person name="van den Heuvel J."/>
            <person name="Valero-Jimenez C.A."/>
            <person name="Min B."/>
            <person name="Choi I.G."/>
            <person name="Lipzen A."/>
            <person name="Daum C.G."/>
            <person name="Aanen D.K."/>
            <person name="Tsang A."/>
            <person name="Henrissat B."/>
            <person name="Bilanenko E.N."/>
            <person name="de Vries R.P."/>
            <person name="van Kan J.A.L."/>
            <person name="Grigoriev I.V."/>
            <person name="Debets A.J.M."/>
        </authorList>
    </citation>
    <scope>NUCLEOTIDE SEQUENCE [LARGE SCALE GENOMIC DNA]</scope>
    <source>
        <strain evidence="1 2">F11</strain>
    </source>
</reference>
<evidence type="ECO:0000313" key="2">
    <source>
        <dbReference type="Proteomes" id="UP000272025"/>
    </source>
</evidence>
<dbReference type="AlphaFoldDB" id="A0A3N2PQG5"/>
<name>A0A3N2PQG5_SODAK</name>
<proteinExistence type="predicted"/>
<evidence type="ECO:0000313" key="1">
    <source>
        <dbReference type="EMBL" id="ROT36680.1"/>
    </source>
</evidence>
<organism evidence="1 2">
    <name type="scientific">Sodiomyces alkalinus (strain CBS 110278 / VKM F-3762 / F11)</name>
    <name type="common">Alkaliphilic filamentous fungus</name>
    <dbReference type="NCBI Taxonomy" id="1314773"/>
    <lineage>
        <taxon>Eukaryota</taxon>
        <taxon>Fungi</taxon>
        <taxon>Dikarya</taxon>
        <taxon>Ascomycota</taxon>
        <taxon>Pezizomycotina</taxon>
        <taxon>Sordariomycetes</taxon>
        <taxon>Hypocreomycetidae</taxon>
        <taxon>Glomerellales</taxon>
        <taxon>Plectosphaerellaceae</taxon>
        <taxon>Sodiomyces</taxon>
    </lineage>
</organism>
<keyword evidence="2" id="KW-1185">Reference proteome</keyword>